<dbReference type="Proteomes" id="UP000000844">
    <property type="component" value="Chromosome"/>
</dbReference>
<protein>
    <submittedName>
        <fullName evidence="3">Uncharacterized protein</fullName>
    </submittedName>
</protein>
<feature type="transmembrane region" description="Helical" evidence="2">
    <location>
        <begin position="168"/>
        <end position="190"/>
    </location>
</feature>
<feature type="transmembrane region" description="Helical" evidence="2">
    <location>
        <begin position="136"/>
        <end position="156"/>
    </location>
</feature>
<reference evidence="3 4" key="1">
    <citation type="journal article" date="2009" name="Stand. Genomic Sci.">
        <title>Complete genome sequence of Stackebrandtia nassauensis type strain (LLR-40K-21).</title>
        <authorList>
            <person name="Munk C."/>
            <person name="Lapidus A."/>
            <person name="Copeland A."/>
            <person name="Jando M."/>
            <person name="Mayilraj S."/>
            <person name="Glavina Del Rio T."/>
            <person name="Nolan M."/>
            <person name="Chen F."/>
            <person name="Lucas S."/>
            <person name="Tice H."/>
            <person name="Cheng J.F."/>
            <person name="Han C."/>
            <person name="Detter J.C."/>
            <person name="Bruce D."/>
            <person name="Goodwin L."/>
            <person name="Chain P."/>
            <person name="Pitluck S."/>
            <person name="Goker M."/>
            <person name="Ovchinikova G."/>
            <person name="Pati A."/>
            <person name="Ivanova N."/>
            <person name="Mavromatis K."/>
            <person name="Chen A."/>
            <person name="Palaniappan K."/>
            <person name="Land M."/>
            <person name="Hauser L."/>
            <person name="Chang Y.J."/>
            <person name="Jeffries C.D."/>
            <person name="Bristow J."/>
            <person name="Eisen J.A."/>
            <person name="Markowitz V."/>
            <person name="Hugenholtz P."/>
            <person name="Kyrpides N.C."/>
            <person name="Klenk H.P."/>
        </authorList>
    </citation>
    <scope>NUCLEOTIDE SEQUENCE [LARGE SCALE GENOMIC DNA]</scope>
    <source>
        <strain evidence="4">DSM 44728 / CIP 108903 / NRRL B-16338 / NBRC 102104 / LLR-40K-21</strain>
    </source>
</reference>
<proteinExistence type="predicted"/>
<evidence type="ECO:0000256" key="1">
    <source>
        <dbReference type="SAM" id="MobiDB-lite"/>
    </source>
</evidence>
<keyword evidence="2" id="KW-0472">Membrane</keyword>
<keyword evidence="2" id="KW-0812">Transmembrane</keyword>
<gene>
    <name evidence="3" type="ordered locus">Snas_2086</name>
</gene>
<dbReference type="OrthoDB" id="3699478at2"/>
<keyword evidence="4" id="KW-1185">Reference proteome</keyword>
<keyword evidence="2" id="KW-1133">Transmembrane helix</keyword>
<feature type="transmembrane region" description="Helical" evidence="2">
    <location>
        <begin position="73"/>
        <end position="95"/>
    </location>
</feature>
<feature type="region of interest" description="Disordered" evidence="1">
    <location>
        <begin position="431"/>
        <end position="466"/>
    </location>
</feature>
<feature type="transmembrane region" description="Helical" evidence="2">
    <location>
        <begin position="350"/>
        <end position="371"/>
    </location>
</feature>
<feature type="transmembrane region" description="Helical" evidence="2">
    <location>
        <begin position="288"/>
        <end position="310"/>
    </location>
</feature>
<dbReference type="EMBL" id="CP001778">
    <property type="protein sequence ID" value="ADD41780.1"/>
    <property type="molecule type" value="Genomic_DNA"/>
</dbReference>
<sequence length="466" mass="49995">MSDDGNRSNPWHWYEHEVGLVGETARACARALAAFLIGLGCSFVMILGVGILAEEDLLGDPGLEEAIDHLSRLGLGVLMAFALVAWGASAVAGFAREVTTSRALVKAAARGASRYDVPSPEQVESVTRAPAQHLTFFGWVNAAVAGLVAVIGLIVVVGEGNETEGLPIFWYSLSYAVVMAAVAFAGRMWLDPAQERRRKLIAAHWSVEDEGKAWRPALRANKKGSGKKSLFGSSIAGRFIYAAAGLWLLSFVVLQAALVMRCGKVPGRGNTECEEITYSSFIEQILAAGFWIFVVLLPLAAILAVTGVLLDWKQRRSERAELRAMLENPHSPRPAEHLLGYHARRRMHPLALVTAAMSGTGLVFSTAAYLLGLGWGLGSQDVFAGFRTEAVIAMGISVGLFVAALLGTGIANVRGRELRNALMLRWPTPPSWSAGKDGKVPRAKRGPALHGSRDVKVGRHANSDQN</sequence>
<feature type="transmembrane region" description="Helical" evidence="2">
    <location>
        <begin position="391"/>
        <end position="413"/>
    </location>
</feature>
<evidence type="ECO:0000313" key="3">
    <source>
        <dbReference type="EMBL" id="ADD41780.1"/>
    </source>
</evidence>
<dbReference type="STRING" id="446470.Snas_2086"/>
<dbReference type="eggNOG" id="ENOG5033PY0">
    <property type="taxonomic scope" value="Bacteria"/>
</dbReference>
<dbReference type="HOGENOM" id="CLU_586483_0_0_11"/>
<dbReference type="RefSeq" id="WP_013017351.1">
    <property type="nucleotide sequence ID" value="NC_013947.1"/>
</dbReference>
<feature type="transmembrane region" description="Helical" evidence="2">
    <location>
        <begin position="32"/>
        <end position="53"/>
    </location>
</feature>
<organism evidence="3 4">
    <name type="scientific">Stackebrandtia nassauensis (strain DSM 44728 / CIP 108903 / NRRL B-16338 / NBRC 102104 / LLR-40K-21)</name>
    <dbReference type="NCBI Taxonomy" id="446470"/>
    <lineage>
        <taxon>Bacteria</taxon>
        <taxon>Bacillati</taxon>
        <taxon>Actinomycetota</taxon>
        <taxon>Actinomycetes</taxon>
        <taxon>Glycomycetales</taxon>
        <taxon>Glycomycetaceae</taxon>
        <taxon>Stackebrandtia</taxon>
    </lineage>
</organism>
<accession>D3Q0P4</accession>
<evidence type="ECO:0000313" key="4">
    <source>
        <dbReference type="Proteomes" id="UP000000844"/>
    </source>
</evidence>
<dbReference type="AlphaFoldDB" id="D3Q0P4"/>
<feature type="transmembrane region" description="Helical" evidence="2">
    <location>
        <begin position="239"/>
        <end position="260"/>
    </location>
</feature>
<dbReference type="KEGG" id="sna:Snas_2086"/>
<name>D3Q0P4_STANL</name>
<evidence type="ECO:0000256" key="2">
    <source>
        <dbReference type="SAM" id="Phobius"/>
    </source>
</evidence>